<proteinExistence type="predicted"/>
<comment type="caution">
    <text evidence="1">The sequence shown here is derived from an EMBL/GenBank/DDBJ whole genome shotgun (WGS) entry which is preliminary data.</text>
</comment>
<protein>
    <submittedName>
        <fullName evidence="1">Uncharacterized protein</fullName>
    </submittedName>
</protein>
<dbReference type="Proteomes" id="UP000284842">
    <property type="component" value="Unassembled WGS sequence"/>
</dbReference>
<name>A0A409YCZ0_9AGAR</name>
<sequence length="341" mass="37703">MVCACPNSVQAVRNEEVETSASVDLPKYIYLLPCYSTQTSVSALAGATLRPPHTPSLWQSSTSAASTPSAYLRSQFTPHSPHIHPLPPFTISSNVLSLIRQYTTPSPPSLYLRSQYTNLTNLLFNYSPIIPSVIVCKPPPHLFCDIHVSPFTTRHPLFPLLNPLIHAPTPAPSTLTTTHHAPLRLQFTTHHLPNIIPSTIIHNPQPVIYPTTPPPSLLLFVLRSTNPASSPCATQSPPFTAHYPSSTLHHPLRHSSHSTTHHLPLRPHSQSTIYYPTSSPPSSFTFPHPSIIFPSVIIHIPSLRPRSQSTIHYPTPSPPSSFTFHHPSSFTFPYLPLRHCS</sequence>
<dbReference type="EMBL" id="NHTK01001286">
    <property type="protein sequence ID" value="PPR00876.1"/>
    <property type="molecule type" value="Genomic_DNA"/>
</dbReference>
<organism evidence="1 2">
    <name type="scientific">Panaeolus cyanescens</name>
    <dbReference type="NCBI Taxonomy" id="181874"/>
    <lineage>
        <taxon>Eukaryota</taxon>
        <taxon>Fungi</taxon>
        <taxon>Dikarya</taxon>
        <taxon>Basidiomycota</taxon>
        <taxon>Agaricomycotina</taxon>
        <taxon>Agaricomycetes</taxon>
        <taxon>Agaricomycetidae</taxon>
        <taxon>Agaricales</taxon>
        <taxon>Agaricineae</taxon>
        <taxon>Galeropsidaceae</taxon>
        <taxon>Panaeolus</taxon>
    </lineage>
</organism>
<reference evidence="1 2" key="1">
    <citation type="journal article" date="2018" name="Evol. Lett.">
        <title>Horizontal gene cluster transfer increased hallucinogenic mushroom diversity.</title>
        <authorList>
            <person name="Reynolds H.T."/>
            <person name="Vijayakumar V."/>
            <person name="Gluck-Thaler E."/>
            <person name="Korotkin H.B."/>
            <person name="Matheny P.B."/>
            <person name="Slot J.C."/>
        </authorList>
    </citation>
    <scope>NUCLEOTIDE SEQUENCE [LARGE SCALE GENOMIC DNA]</scope>
    <source>
        <strain evidence="1 2">2629</strain>
    </source>
</reference>
<gene>
    <name evidence="1" type="ORF">CVT24_000344</name>
</gene>
<dbReference type="AlphaFoldDB" id="A0A409YCZ0"/>
<keyword evidence="2" id="KW-1185">Reference proteome</keyword>
<evidence type="ECO:0000313" key="1">
    <source>
        <dbReference type="EMBL" id="PPR00876.1"/>
    </source>
</evidence>
<dbReference type="InParanoid" id="A0A409YCZ0"/>
<accession>A0A409YCZ0</accession>
<evidence type="ECO:0000313" key="2">
    <source>
        <dbReference type="Proteomes" id="UP000284842"/>
    </source>
</evidence>